<feature type="transmembrane region" description="Helical" evidence="1">
    <location>
        <begin position="6"/>
        <end position="24"/>
    </location>
</feature>
<proteinExistence type="predicted"/>
<protein>
    <submittedName>
        <fullName evidence="2">Uncharacterized protein</fullName>
    </submittedName>
</protein>
<accession>A0ABP9KT78</accession>
<sequence>MPPRASLALLDVILILIIATVILTRTDQSLAHSLQTAADA</sequence>
<keyword evidence="1" id="KW-0472">Membrane</keyword>
<reference evidence="3" key="1">
    <citation type="journal article" date="2019" name="Int. J. Syst. Evol. Microbiol.">
        <title>The Global Catalogue of Microorganisms (GCM) 10K type strain sequencing project: providing services to taxonomists for standard genome sequencing and annotation.</title>
        <authorList>
            <consortium name="The Broad Institute Genomics Platform"/>
            <consortium name="The Broad Institute Genome Sequencing Center for Infectious Disease"/>
            <person name="Wu L."/>
            <person name="Ma J."/>
        </authorList>
    </citation>
    <scope>NUCLEOTIDE SEQUENCE [LARGE SCALE GENOMIC DNA]</scope>
    <source>
        <strain evidence="3">JCM 18410</strain>
    </source>
</reference>
<dbReference type="EMBL" id="BAABKC010000059">
    <property type="protein sequence ID" value="GAA5063261.1"/>
    <property type="molecule type" value="Genomic_DNA"/>
</dbReference>
<gene>
    <name evidence="2" type="ORF">GCM10023336_42380</name>
</gene>
<keyword evidence="3" id="KW-1185">Reference proteome</keyword>
<dbReference type="RefSeq" id="WP_345669788.1">
    <property type="nucleotide sequence ID" value="NZ_BAABKC010000059.1"/>
</dbReference>
<dbReference type="Proteomes" id="UP001500124">
    <property type="component" value="Unassembled WGS sequence"/>
</dbReference>
<evidence type="ECO:0000313" key="3">
    <source>
        <dbReference type="Proteomes" id="UP001500124"/>
    </source>
</evidence>
<organism evidence="2 3">
    <name type="scientific">Streptomyces similanensis</name>
    <dbReference type="NCBI Taxonomy" id="1274988"/>
    <lineage>
        <taxon>Bacteria</taxon>
        <taxon>Bacillati</taxon>
        <taxon>Actinomycetota</taxon>
        <taxon>Actinomycetes</taxon>
        <taxon>Kitasatosporales</taxon>
        <taxon>Streptomycetaceae</taxon>
        <taxon>Streptomyces</taxon>
    </lineage>
</organism>
<comment type="caution">
    <text evidence="2">The sequence shown here is derived from an EMBL/GenBank/DDBJ whole genome shotgun (WGS) entry which is preliminary data.</text>
</comment>
<keyword evidence="1" id="KW-1133">Transmembrane helix</keyword>
<keyword evidence="1" id="KW-0812">Transmembrane</keyword>
<evidence type="ECO:0000256" key="1">
    <source>
        <dbReference type="SAM" id="Phobius"/>
    </source>
</evidence>
<evidence type="ECO:0000313" key="2">
    <source>
        <dbReference type="EMBL" id="GAA5063261.1"/>
    </source>
</evidence>
<name>A0ABP9KT78_9ACTN</name>